<comment type="caution">
    <text evidence="1">The sequence shown here is derived from an EMBL/GenBank/DDBJ whole genome shotgun (WGS) entry which is preliminary data.</text>
</comment>
<reference evidence="1 2" key="1">
    <citation type="journal article" date="2016" name="Environ. Microbiol.">
        <title>Effector profiles distinguish formae speciales of Fusarium oxysporum.</title>
        <authorList>
            <person name="van Dam P."/>
            <person name="Fokkens L."/>
            <person name="Schmidt S.M."/>
            <person name="Linmans J.H."/>
            <person name="Kistler H.C."/>
            <person name="Ma L.J."/>
            <person name="Rep M."/>
        </authorList>
    </citation>
    <scope>NUCLEOTIDE SEQUENCE [LARGE SCALE GENOMIC DNA]</scope>
    <source>
        <strain evidence="1 2">Forc016</strain>
    </source>
</reference>
<protein>
    <submittedName>
        <fullName evidence="1">Uncharacterized protein</fullName>
    </submittedName>
</protein>
<dbReference type="AlphaFoldDB" id="A0A2H3G6Y9"/>
<proteinExistence type="predicted"/>
<dbReference type="EMBL" id="MABQ02000013">
    <property type="protein sequence ID" value="PCD21423.1"/>
    <property type="molecule type" value="Genomic_DNA"/>
</dbReference>
<evidence type="ECO:0000313" key="2">
    <source>
        <dbReference type="Proteomes" id="UP000219602"/>
    </source>
</evidence>
<dbReference type="Proteomes" id="UP000219602">
    <property type="component" value="Unassembled WGS sequence"/>
</dbReference>
<name>A0A2H3G6Y9_FUSOX</name>
<sequence>MAHSGQDALKDAMYWEERGEMVFHKDAYNFGNSLIPLLKDQSTTIALAEMMKSYEQYRSRRSRVMTPLYANRVKYIKRLLLIKDQQYLALFSDPYDVLNLTLKQRAADTAGMLATRGWQEQMKEAGIWDD</sequence>
<accession>A0A2H3G6Y9</accession>
<reference evidence="1 2" key="2">
    <citation type="journal article" date="2017" name="Sci. Rep.">
        <title>A mobile pathogenicity chromosome in Fusarium oxysporum for infection of multiple cucurbit species.</title>
        <authorList>
            <person name="van Dam P."/>
            <person name="Fokkens L."/>
            <person name="Ayukawa Y."/>
            <person name="van der Gragt M."/>
            <person name="Ter Horst A."/>
            <person name="Brankovics B."/>
            <person name="Houterman P.M."/>
            <person name="Arie T."/>
            <person name="Rep M."/>
        </authorList>
    </citation>
    <scope>NUCLEOTIDE SEQUENCE [LARGE SCALE GENOMIC DNA]</scope>
    <source>
        <strain evidence="1 2">Forc016</strain>
    </source>
</reference>
<organism evidence="1 2">
    <name type="scientific">Fusarium oxysporum f. sp. radicis-cucumerinum</name>
    <dbReference type="NCBI Taxonomy" id="327505"/>
    <lineage>
        <taxon>Eukaryota</taxon>
        <taxon>Fungi</taxon>
        <taxon>Dikarya</taxon>
        <taxon>Ascomycota</taxon>
        <taxon>Pezizomycotina</taxon>
        <taxon>Sordariomycetes</taxon>
        <taxon>Hypocreomycetidae</taxon>
        <taxon>Hypocreales</taxon>
        <taxon>Nectriaceae</taxon>
        <taxon>Fusarium</taxon>
        <taxon>Fusarium oxysporum species complex</taxon>
    </lineage>
</organism>
<evidence type="ECO:0000313" key="1">
    <source>
        <dbReference type="EMBL" id="PCD21423.1"/>
    </source>
</evidence>
<gene>
    <name evidence="1" type="ORF">AU210_016386</name>
</gene>